<protein>
    <recommendedName>
        <fullName evidence="3">C4-dicarboxylate ABC transporter substrate-binding protein</fullName>
    </recommendedName>
</protein>
<dbReference type="Gene3D" id="3.40.190.10">
    <property type="entry name" value="Periplasmic binding protein-like II"/>
    <property type="match status" value="2"/>
</dbReference>
<dbReference type="Proteomes" id="UP000003136">
    <property type="component" value="Unassembled WGS sequence"/>
</dbReference>
<evidence type="ECO:0008006" key="3">
    <source>
        <dbReference type="Google" id="ProtNLM"/>
    </source>
</evidence>
<comment type="caution">
    <text evidence="1">The sequence shown here is derived from an EMBL/GenBank/DDBJ whole genome shotgun (WGS) entry which is preliminary data.</text>
</comment>
<dbReference type="CDD" id="cd13567">
    <property type="entry name" value="PBP2_TtGluBP"/>
    <property type="match status" value="1"/>
</dbReference>
<organism evidence="1 2">
    <name type="scientific">[Bacteroides] pectinophilus ATCC 43243</name>
    <dbReference type="NCBI Taxonomy" id="483218"/>
    <lineage>
        <taxon>Bacteria</taxon>
        <taxon>Bacillati</taxon>
        <taxon>Bacillota</taxon>
        <taxon>Clostridia</taxon>
        <taxon>Eubacteriales</taxon>
    </lineage>
</organism>
<keyword evidence="2" id="KW-1185">Reference proteome</keyword>
<dbReference type="STRING" id="483218.BACPEC_02950"/>
<proteinExistence type="predicted"/>
<dbReference type="PANTHER" id="PTHR42941">
    <property type="entry name" value="SLL1037 PROTEIN"/>
    <property type="match status" value="1"/>
</dbReference>
<accession>B7AW50</accession>
<dbReference type="PANTHER" id="PTHR42941:SF1">
    <property type="entry name" value="SLL1037 PROTEIN"/>
    <property type="match status" value="1"/>
</dbReference>
<evidence type="ECO:0000313" key="2">
    <source>
        <dbReference type="Proteomes" id="UP000003136"/>
    </source>
</evidence>
<dbReference type="eggNOG" id="COG2358">
    <property type="taxonomic scope" value="Bacteria"/>
</dbReference>
<evidence type="ECO:0000313" key="1">
    <source>
        <dbReference type="EMBL" id="EEC56441.1"/>
    </source>
</evidence>
<reference evidence="1 2" key="2">
    <citation type="submission" date="2008-11" db="EMBL/GenBank/DDBJ databases">
        <authorList>
            <person name="Fulton L."/>
            <person name="Clifton S."/>
            <person name="Fulton B."/>
            <person name="Xu J."/>
            <person name="Minx P."/>
            <person name="Pepin K.H."/>
            <person name="Johnson M."/>
            <person name="Bhonagiri V."/>
            <person name="Nash W.E."/>
            <person name="Mardis E.R."/>
            <person name="Wilson R.K."/>
        </authorList>
    </citation>
    <scope>NUCLEOTIDE SEQUENCE [LARGE SCALE GENOMIC DNA]</scope>
    <source>
        <strain evidence="1 2">ATCC 43243</strain>
    </source>
</reference>
<dbReference type="InterPro" id="IPR011852">
    <property type="entry name" value="TRAP_TAXI"/>
</dbReference>
<name>B7AW50_9FIRM</name>
<reference evidence="1 2" key="1">
    <citation type="submission" date="2008-11" db="EMBL/GenBank/DDBJ databases">
        <title>Draft genome sequence of Bacteroides pectinophilus (ATCC 43243).</title>
        <authorList>
            <person name="Sudarsanam P."/>
            <person name="Ley R."/>
            <person name="Guruge J."/>
            <person name="Turnbaugh P.J."/>
            <person name="Mahowald M."/>
            <person name="Liep D."/>
            <person name="Gordon J."/>
        </authorList>
    </citation>
    <scope>NUCLEOTIDE SEQUENCE [LARGE SCALE GENOMIC DNA]</scope>
    <source>
        <strain evidence="1 2">ATCC 43243</strain>
    </source>
</reference>
<sequence>MNSTEMGITMKKSICIMLCLTVIIASLAGCDSRQKNIRFGSADIGGMYYSFASSFTGIAAKDKPDMTFEVKNTAGSAANIRLLSGKYIELGIAQADLIQDAYNGSGSFDGTRYKGYGAVAALYTEACQIIVGRDSDIYSVDDLIGKNVSIGATESGTELNAKQILESNGLSFGLVNTVNLDYTDEAKQLAEGKIDAFFCTAGLATTMIGELTKEYDIRIISLDDKCVAKLISAYPCYTKVTIPAGTYQGQTEDINTVGVQSVLLASDSLSNETVRELTSMLFDNIHELQYATPLDLHISLNSATDGIAIPFHPGAAEYYAQQGITVATE</sequence>
<dbReference type="SUPFAM" id="SSF53850">
    <property type="entry name" value="Periplasmic binding protein-like II"/>
    <property type="match status" value="1"/>
</dbReference>
<dbReference type="NCBIfam" id="TIGR02122">
    <property type="entry name" value="TRAP_TAXI"/>
    <property type="match status" value="1"/>
</dbReference>
<gene>
    <name evidence="1" type="ORF">BACPEC_02950</name>
</gene>
<dbReference type="EMBL" id="ABVQ01000037">
    <property type="protein sequence ID" value="EEC56441.1"/>
    <property type="molecule type" value="Genomic_DNA"/>
</dbReference>
<dbReference type="AlphaFoldDB" id="B7AW50"/>
<dbReference type="Pfam" id="PF16868">
    <property type="entry name" value="NMT1_3"/>
    <property type="match status" value="1"/>
</dbReference>
<dbReference type="HOGENOM" id="CLU_033215_4_1_9"/>